<dbReference type="HOGENOM" id="CLU_1499433_0_0_4"/>
<feature type="non-terminal residue" evidence="6">
    <location>
        <position position="163"/>
    </location>
</feature>
<dbReference type="InterPro" id="IPR002123">
    <property type="entry name" value="Plipid/glycerol_acylTrfase"/>
</dbReference>
<dbReference type="GO" id="GO:0006654">
    <property type="term" value="P:phosphatidic acid biosynthetic process"/>
    <property type="evidence" value="ECO:0007669"/>
    <property type="project" value="TreeGrafter"/>
</dbReference>
<proteinExistence type="predicted"/>
<evidence type="ECO:0000313" key="7">
    <source>
        <dbReference type="Proteomes" id="UP000004956"/>
    </source>
</evidence>
<evidence type="ECO:0000313" key="6">
    <source>
        <dbReference type="EMBL" id="EHY31569.1"/>
    </source>
</evidence>
<evidence type="ECO:0000256" key="1">
    <source>
        <dbReference type="ARBA" id="ARBA00005189"/>
    </source>
</evidence>
<keyword evidence="4" id="KW-0472">Membrane</keyword>
<dbReference type="Proteomes" id="UP000004956">
    <property type="component" value="Unassembled WGS sequence"/>
</dbReference>
<dbReference type="CDD" id="cd07989">
    <property type="entry name" value="LPLAT_AGPAT-like"/>
    <property type="match status" value="1"/>
</dbReference>
<dbReference type="PANTHER" id="PTHR10434:SF66">
    <property type="entry name" value="PHOSPHOLIPID_GLYCEROL ACYLTRANSFERASE DOMAIN-CONTAINING PROTEIN"/>
    <property type="match status" value="1"/>
</dbReference>
<reference evidence="6 7" key="1">
    <citation type="submission" date="2011-11" db="EMBL/GenBank/DDBJ databases">
        <authorList>
            <person name="Weinstock G."/>
            <person name="Sodergren E."/>
            <person name="Clifton S."/>
            <person name="Fulton L."/>
            <person name="Fulton B."/>
            <person name="Courtney L."/>
            <person name="Fronick C."/>
            <person name="Harrison M."/>
            <person name="Strong C."/>
            <person name="Farmer C."/>
            <person name="Delahaunty K."/>
            <person name="Markovic C."/>
            <person name="Hall O."/>
            <person name="Minx P."/>
            <person name="Tomlinson C."/>
            <person name="Mitreva M."/>
            <person name="Hou S."/>
            <person name="Chen J."/>
            <person name="Wollam A."/>
            <person name="Pepin K.H."/>
            <person name="Johnson M."/>
            <person name="Bhonagiri V."/>
            <person name="Zhang X."/>
            <person name="Suruliraj S."/>
            <person name="Warren W."/>
            <person name="Chinwalla A."/>
            <person name="Mardis E.R."/>
            <person name="Wilson R.K."/>
        </authorList>
    </citation>
    <scope>NUCLEOTIDE SEQUENCE [LARGE SCALE GENOMIC DNA]</scope>
    <source>
        <strain evidence="6 7">YIT 11816</strain>
    </source>
</reference>
<dbReference type="PANTHER" id="PTHR10434">
    <property type="entry name" value="1-ACYL-SN-GLYCEROL-3-PHOSPHATE ACYLTRANSFERASE"/>
    <property type="match status" value="1"/>
</dbReference>
<gene>
    <name evidence="6" type="ORF">HMPREF9440_01057</name>
</gene>
<keyword evidence="2 6" id="KW-0808">Transferase</keyword>
<accession>H3KE93</accession>
<dbReference type="GO" id="GO:0003841">
    <property type="term" value="F:1-acylglycerol-3-phosphate O-acyltransferase activity"/>
    <property type="evidence" value="ECO:0007669"/>
    <property type="project" value="TreeGrafter"/>
</dbReference>
<dbReference type="SMART" id="SM00563">
    <property type="entry name" value="PlsC"/>
    <property type="match status" value="1"/>
</dbReference>
<keyword evidence="7" id="KW-1185">Reference proteome</keyword>
<dbReference type="STRING" id="762967.HMPREF9440_01057"/>
<comment type="caution">
    <text evidence="6">The sequence shown here is derived from an EMBL/GenBank/DDBJ whole genome shotgun (WGS) entry which is preliminary data.</text>
</comment>
<evidence type="ECO:0000256" key="2">
    <source>
        <dbReference type="ARBA" id="ARBA00022679"/>
    </source>
</evidence>
<keyword evidence="4" id="KW-0812">Transmembrane</keyword>
<comment type="pathway">
    <text evidence="1">Lipid metabolism.</text>
</comment>
<protein>
    <submittedName>
        <fullName evidence="6">Acyltransferase</fullName>
    </submittedName>
</protein>
<sequence>MNRLWRRLASGIGFFTFGALGVFFQFLLFPGIILFVHPTAKRKILARRVVHATFLWFVKYLRFLGILDWETKGLEKLQKPGQLILANHLTLLDVVFLFAMVPNACAIVKAPLTRNPFTAGALRAAGYIVNDGGYALVDRSIEELRTGASLIVFPEGTRTPWGE</sequence>
<dbReference type="AlphaFoldDB" id="H3KE93"/>
<name>H3KE93_9BURK</name>
<dbReference type="EMBL" id="AFBQ01000143">
    <property type="protein sequence ID" value="EHY31569.1"/>
    <property type="molecule type" value="Genomic_DNA"/>
</dbReference>
<evidence type="ECO:0000259" key="5">
    <source>
        <dbReference type="SMART" id="SM00563"/>
    </source>
</evidence>
<feature type="transmembrane region" description="Helical" evidence="4">
    <location>
        <begin position="49"/>
        <end position="69"/>
    </location>
</feature>
<organism evidence="6 7">
    <name type="scientific">Sutterella parvirubra YIT 11816</name>
    <dbReference type="NCBI Taxonomy" id="762967"/>
    <lineage>
        <taxon>Bacteria</taxon>
        <taxon>Pseudomonadati</taxon>
        <taxon>Pseudomonadota</taxon>
        <taxon>Betaproteobacteria</taxon>
        <taxon>Burkholderiales</taxon>
        <taxon>Sutterellaceae</taxon>
        <taxon>Sutterella</taxon>
    </lineage>
</organism>
<feature type="domain" description="Phospholipid/glycerol acyltransferase" evidence="5">
    <location>
        <begin position="82"/>
        <end position="163"/>
    </location>
</feature>
<evidence type="ECO:0000256" key="4">
    <source>
        <dbReference type="SAM" id="Phobius"/>
    </source>
</evidence>
<keyword evidence="4" id="KW-1133">Transmembrane helix</keyword>
<feature type="transmembrane region" description="Helical" evidence="4">
    <location>
        <begin position="12"/>
        <end position="37"/>
    </location>
</feature>
<dbReference type="Pfam" id="PF01553">
    <property type="entry name" value="Acyltransferase"/>
    <property type="match status" value="1"/>
</dbReference>
<feature type="transmembrane region" description="Helical" evidence="4">
    <location>
        <begin position="89"/>
        <end position="108"/>
    </location>
</feature>
<evidence type="ECO:0000256" key="3">
    <source>
        <dbReference type="ARBA" id="ARBA00023315"/>
    </source>
</evidence>
<dbReference type="SUPFAM" id="SSF69593">
    <property type="entry name" value="Glycerol-3-phosphate (1)-acyltransferase"/>
    <property type="match status" value="1"/>
</dbReference>
<keyword evidence="3 6" id="KW-0012">Acyltransferase</keyword>